<gene>
    <name evidence="11" type="ORF">D9Q98_001998</name>
</gene>
<proteinExistence type="predicted"/>
<dbReference type="Gene3D" id="3.40.50.300">
    <property type="entry name" value="P-loop containing nucleotide triphosphate hydrolases"/>
    <property type="match status" value="1"/>
</dbReference>
<dbReference type="PROSITE" id="PS50893">
    <property type="entry name" value="ABC_TRANSPORTER_2"/>
    <property type="match status" value="1"/>
</dbReference>
<dbReference type="PROSITE" id="PS00211">
    <property type="entry name" value="ABC_TRANSPORTER_1"/>
    <property type="match status" value="1"/>
</dbReference>
<dbReference type="FunFam" id="3.40.50.300:FF:000218">
    <property type="entry name" value="Multidrug ABC transporter ATP-binding protein"/>
    <property type="match status" value="1"/>
</dbReference>
<dbReference type="EMBL" id="SIDB01000002">
    <property type="protein sequence ID" value="KAI3435940.1"/>
    <property type="molecule type" value="Genomic_DNA"/>
</dbReference>
<dbReference type="Proteomes" id="UP001055712">
    <property type="component" value="Unassembled WGS sequence"/>
</dbReference>
<evidence type="ECO:0000256" key="5">
    <source>
        <dbReference type="ARBA" id="ARBA00022989"/>
    </source>
</evidence>
<evidence type="ECO:0000256" key="6">
    <source>
        <dbReference type="ARBA" id="ARBA00023136"/>
    </source>
</evidence>
<dbReference type="Gene3D" id="1.20.1560.10">
    <property type="entry name" value="ABC transporter type 1, transmembrane domain"/>
    <property type="match status" value="1"/>
</dbReference>
<dbReference type="InterPro" id="IPR017871">
    <property type="entry name" value="ABC_transporter-like_CS"/>
</dbReference>
<dbReference type="GO" id="GO:0015421">
    <property type="term" value="F:ABC-type oligopeptide transporter activity"/>
    <property type="evidence" value="ECO:0007669"/>
    <property type="project" value="TreeGrafter"/>
</dbReference>
<dbReference type="GO" id="GO:0005524">
    <property type="term" value="F:ATP binding"/>
    <property type="evidence" value="ECO:0007669"/>
    <property type="project" value="UniProtKB-KW"/>
</dbReference>
<dbReference type="InterPro" id="IPR027417">
    <property type="entry name" value="P-loop_NTPase"/>
</dbReference>
<accession>A0A9D4TVD7</accession>
<feature type="domain" description="ABC transporter" evidence="9">
    <location>
        <begin position="471"/>
        <end position="705"/>
    </location>
</feature>
<dbReference type="GO" id="GO:0016887">
    <property type="term" value="F:ATP hydrolysis activity"/>
    <property type="evidence" value="ECO:0007669"/>
    <property type="project" value="InterPro"/>
</dbReference>
<evidence type="ECO:0000256" key="4">
    <source>
        <dbReference type="ARBA" id="ARBA00022840"/>
    </source>
</evidence>
<sequence length="744" mass="77703">MWSAGLQFQASATKLPSRRRPLPAARPPCLVARRHAAAGAVRQQQQRWPWHTIPRAAALAAAAAAAADDPSATQPALIDGDDAAAAATGGVAASTALAPPPAAAADVGLSLSELWQLLQQDRRRLAACIAFTAVSVASAVLVAPCLGRVVDIISRGTAATPRELAVAVGRLGTVYVIANVGMAVQVALSLALGEGLAHRLRCRLFGALLSRDTLFFDQVKTGQMVAWLGQDVEVLQSTVSKLLGARGIRSAFETCGIIIVLFTLSWPLAAALLVSAPLLTPLIARLSSAIGTASKASQAASSEVSAAADEVVENMRVVKLFAQQQAELKRFQGLLGTAHQLALKVLRLQALLDGSSRVRNTLCVLATLGLGAYMALHSAVSIGTCYSFFVFSFSFAFALGNLTNTVGDVARAAGAINRAMRTMQQALGTASTEATAALLSSADNAPLEAGGGAVTGAQHGRQLPAGWRGEIEFQNVGFSHPGGWAIKDLSFMLPPGSTVALVGPSGGGKTTIASMLMKLYDVHAGHILVDGVPLDQLDTKWWRQQLGVVMQSPGLLTGRIADIIRYGQPGASDADVARAARAAQADGFIEALPNGYQTVIGSGSGTELSGGQQQRLAIARALLPRPRLLIFDEATSALDVETEQGVTQALEGAGRGVTSLVIAHRLSTVRRADLIVVVASGKVVEQGTHEQLMQRQNGVYWSLVSGAESRGQDSWEDDDEDDEEQDVQGEGKQPPMAHELAPTA</sequence>
<evidence type="ECO:0000256" key="7">
    <source>
        <dbReference type="SAM" id="MobiDB-lite"/>
    </source>
</evidence>
<keyword evidence="3" id="KW-0547">Nucleotide-binding</keyword>
<reference evidence="11" key="1">
    <citation type="journal article" date="2019" name="Plant J.">
        <title>Chlorella vulgaris genome assembly and annotation reveals the molecular basis for metabolic acclimation to high light conditions.</title>
        <authorList>
            <person name="Cecchin M."/>
            <person name="Marcolungo L."/>
            <person name="Rossato M."/>
            <person name="Girolomoni L."/>
            <person name="Cosentino E."/>
            <person name="Cuine S."/>
            <person name="Li-Beisson Y."/>
            <person name="Delledonne M."/>
            <person name="Ballottari M."/>
        </authorList>
    </citation>
    <scope>NUCLEOTIDE SEQUENCE</scope>
    <source>
        <strain evidence="11">211/11P</strain>
    </source>
</reference>
<evidence type="ECO:0000259" key="10">
    <source>
        <dbReference type="PROSITE" id="PS50929"/>
    </source>
</evidence>
<keyword evidence="6 8" id="KW-0472">Membrane</keyword>
<keyword evidence="12" id="KW-1185">Reference proteome</keyword>
<dbReference type="SUPFAM" id="SSF90123">
    <property type="entry name" value="ABC transporter transmembrane region"/>
    <property type="match status" value="1"/>
</dbReference>
<dbReference type="InterPro" id="IPR003593">
    <property type="entry name" value="AAA+_ATPase"/>
</dbReference>
<feature type="compositionally biased region" description="Acidic residues" evidence="7">
    <location>
        <begin position="714"/>
        <end position="727"/>
    </location>
</feature>
<feature type="region of interest" description="Disordered" evidence="7">
    <location>
        <begin position="1"/>
        <end position="24"/>
    </location>
</feature>
<evidence type="ECO:0000313" key="12">
    <source>
        <dbReference type="Proteomes" id="UP001055712"/>
    </source>
</evidence>
<reference evidence="11" key="2">
    <citation type="submission" date="2020-11" db="EMBL/GenBank/DDBJ databases">
        <authorList>
            <person name="Cecchin M."/>
            <person name="Marcolungo L."/>
            <person name="Rossato M."/>
            <person name="Girolomoni L."/>
            <person name="Cosentino E."/>
            <person name="Cuine S."/>
            <person name="Li-Beisson Y."/>
            <person name="Delledonne M."/>
            <person name="Ballottari M."/>
        </authorList>
    </citation>
    <scope>NUCLEOTIDE SEQUENCE</scope>
    <source>
        <strain evidence="11">211/11P</strain>
        <tissue evidence="11">Whole cell</tissue>
    </source>
</reference>
<evidence type="ECO:0000256" key="2">
    <source>
        <dbReference type="ARBA" id="ARBA00022692"/>
    </source>
</evidence>
<dbReference type="SMART" id="SM00382">
    <property type="entry name" value="AAA"/>
    <property type="match status" value="1"/>
</dbReference>
<feature type="transmembrane region" description="Helical" evidence="8">
    <location>
        <begin position="125"/>
        <end position="150"/>
    </location>
</feature>
<keyword evidence="5 8" id="KW-1133">Transmembrane helix</keyword>
<dbReference type="PROSITE" id="PS50929">
    <property type="entry name" value="ABC_TM1F"/>
    <property type="match status" value="1"/>
</dbReference>
<protein>
    <submittedName>
        <fullName evidence="11">Uncharacterized protein</fullName>
    </submittedName>
</protein>
<dbReference type="PANTHER" id="PTHR43394">
    <property type="entry name" value="ATP-DEPENDENT PERMEASE MDL1, MITOCHONDRIAL"/>
    <property type="match status" value="1"/>
</dbReference>
<name>A0A9D4TVD7_CHLVU</name>
<evidence type="ECO:0000256" key="8">
    <source>
        <dbReference type="SAM" id="Phobius"/>
    </source>
</evidence>
<feature type="region of interest" description="Disordered" evidence="7">
    <location>
        <begin position="707"/>
        <end position="744"/>
    </location>
</feature>
<organism evidence="11 12">
    <name type="scientific">Chlorella vulgaris</name>
    <name type="common">Green alga</name>
    <dbReference type="NCBI Taxonomy" id="3077"/>
    <lineage>
        <taxon>Eukaryota</taxon>
        <taxon>Viridiplantae</taxon>
        <taxon>Chlorophyta</taxon>
        <taxon>core chlorophytes</taxon>
        <taxon>Trebouxiophyceae</taxon>
        <taxon>Chlorellales</taxon>
        <taxon>Chlorellaceae</taxon>
        <taxon>Chlorella clade</taxon>
        <taxon>Chlorella</taxon>
    </lineage>
</organism>
<comment type="caution">
    <text evidence="11">The sequence shown here is derived from an EMBL/GenBank/DDBJ whole genome shotgun (WGS) entry which is preliminary data.</text>
</comment>
<dbReference type="InterPro" id="IPR036640">
    <property type="entry name" value="ABC1_TM_sf"/>
</dbReference>
<dbReference type="Pfam" id="PF00664">
    <property type="entry name" value="ABC_membrane"/>
    <property type="match status" value="1"/>
</dbReference>
<feature type="transmembrane region" description="Helical" evidence="8">
    <location>
        <begin position="256"/>
        <end position="279"/>
    </location>
</feature>
<dbReference type="Pfam" id="PF00005">
    <property type="entry name" value="ABC_tran"/>
    <property type="match status" value="1"/>
</dbReference>
<keyword evidence="4" id="KW-0067">ATP-binding</keyword>
<feature type="compositionally biased region" description="Polar residues" evidence="7">
    <location>
        <begin position="1"/>
        <end position="14"/>
    </location>
</feature>
<dbReference type="InterPro" id="IPR039421">
    <property type="entry name" value="Type_1_exporter"/>
</dbReference>
<dbReference type="GO" id="GO:0016020">
    <property type="term" value="C:membrane"/>
    <property type="evidence" value="ECO:0007669"/>
    <property type="project" value="UniProtKB-SubCell"/>
</dbReference>
<evidence type="ECO:0000256" key="3">
    <source>
        <dbReference type="ARBA" id="ARBA00022741"/>
    </source>
</evidence>
<dbReference type="AlphaFoldDB" id="A0A9D4TVD7"/>
<evidence type="ECO:0000259" key="9">
    <source>
        <dbReference type="PROSITE" id="PS50893"/>
    </source>
</evidence>
<evidence type="ECO:0000256" key="1">
    <source>
        <dbReference type="ARBA" id="ARBA00004141"/>
    </source>
</evidence>
<dbReference type="OrthoDB" id="6500128at2759"/>
<dbReference type="PANTHER" id="PTHR43394:SF1">
    <property type="entry name" value="ATP-BINDING CASSETTE SUB-FAMILY B MEMBER 10, MITOCHONDRIAL"/>
    <property type="match status" value="1"/>
</dbReference>
<feature type="transmembrane region" description="Helical" evidence="8">
    <location>
        <begin position="170"/>
        <end position="193"/>
    </location>
</feature>
<dbReference type="SUPFAM" id="SSF52540">
    <property type="entry name" value="P-loop containing nucleoside triphosphate hydrolases"/>
    <property type="match status" value="1"/>
</dbReference>
<feature type="domain" description="ABC transmembrane type-1" evidence="10">
    <location>
        <begin position="126"/>
        <end position="411"/>
    </location>
</feature>
<dbReference type="InterPro" id="IPR003439">
    <property type="entry name" value="ABC_transporter-like_ATP-bd"/>
</dbReference>
<evidence type="ECO:0000313" key="11">
    <source>
        <dbReference type="EMBL" id="KAI3435940.1"/>
    </source>
</evidence>
<comment type="subcellular location">
    <subcellularLocation>
        <location evidence="1">Membrane</location>
        <topology evidence="1">Multi-pass membrane protein</topology>
    </subcellularLocation>
</comment>
<dbReference type="InterPro" id="IPR011527">
    <property type="entry name" value="ABC1_TM_dom"/>
</dbReference>
<keyword evidence="2 8" id="KW-0812">Transmembrane</keyword>